<reference evidence="3 4" key="1">
    <citation type="submission" date="2019-05" db="EMBL/GenBank/DDBJ databases">
        <authorList>
            <person name="Qu J.-H."/>
        </authorList>
    </citation>
    <scope>NUCLEOTIDE SEQUENCE [LARGE SCALE GENOMIC DNA]</scope>
    <source>
        <strain evidence="3 4">NS28</strain>
    </source>
</reference>
<accession>A0A5M8QZM9</accession>
<dbReference type="PANTHER" id="PTHR37299:SF1">
    <property type="entry name" value="STAGE 0 SPORULATION PROTEIN A HOMOLOG"/>
    <property type="match status" value="1"/>
</dbReference>
<dbReference type="InterPro" id="IPR007492">
    <property type="entry name" value="LytTR_DNA-bd_dom"/>
</dbReference>
<dbReference type="Pfam" id="PF04397">
    <property type="entry name" value="LytTR"/>
    <property type="match status" value="1"/>
</dbReference>
<dbReference type="PROSITE" id="PS50110">
    <property type="entry name" value="RESPONSE_REGULATORY"/>
    <property type="match status" value="1"/>
</dbReference>
<evidence type="ECO:0000256" key="1">
    <source>
        <dbReference type="PROSITE-ProRule" id="PRU00169"/>
    </source>
</evidence>
<dbReference type="SUPFAM" id="SSF52172">
    <property type="entry name" value="CheY-like"/>
    <property type="match status" value="1"/>
</dbReference>
<feature type="domain" description="Response regulatory" evidence="2">
    <location>
        <begin position="2"/>
        <end position="115"/>
    </location>
</feature>
<keyword evidence="4" id="KW-1185">Reference proteome</keyword>
<dbReference type="SMART" id="SM00850">
    <property type="entry name" value="LytTR"/>
    <property type="match status" value="1"/>
</dbReference>
<feature type="modified residue" description="4-aspartylphosphate" evidence="1">
    <location>
        <position position="55"/>
    </location>
</feature>
<dbReference type="Pfam" id="PF00072">
    <property type="entry name" value="Response_reg"/>
    <property type="match status" value="1"/>
</dbReference>
<protein>
    <submittedName>
        <fullName evidence="3">Response regulator transcription factor</fullName>
    </submittedName>
</protein>
<keyword evidence="1" id="KW-0597">Phosphoprotein</keyword>
<organism evidence="3 4">
    <name type="scientific">Dyadobacter flavalbus</name>
    <dbReference type="NCBI Taxonomy" id="2579942"/>
    <lineage>
        <taxon>Bacteria</taxon>
        <taxon>Pseudomonadati</taxon>
        <taxon>Bacteroidota</taxon>
        <taxon>Cytophagia</taxon>
        <taxon>Cytophagales</taxon>
        <taxon>Spirosomataceae</taxon>
        <taxon>Dyadobacter</taxon>
    </lineage>
</organism>
<evidence type="ECO:0000259" key="2">
    <source>
        <dbReference type="PROSITE" id="PS50110"/>
    </source>
</evidence>
<dbReference type="Gene3D" id="3.40.50.2300">
    <property type="match status" value="1"/>
</dbReference>
<proteinExistence type="predicted"/>
<dbReference type="OrthoDB" id="1490554at2"/>
<evidence type="ECO:0000313" key="4">
    <source>
        <dbReference type="Proteomes" id="UP000323994"/>
    </source>
</evidence>
<dbReference type="InterPro" id="IPR001789">
    <property type="entry name" value="Sig_transdc_resp-reg_receiver"/>
</dbReference>
<dbReference type="InterPro" id="IPR046947">
    <property type="entry name" value="LytR-like"/>
</dbReference>
<gene>
    <name evidence="3" type="ORF">FEM33_10405</name>
</gene>
<dbReference type="EMBL" id="VBSN01000030">
    <property type="protein sequence ID" value="KAA6439853.1"/>
    <property type="molecule type" value="Genomic_DNA"/>
</dbReference>
<sequence length="264" mass="30148">MNVLIVEDEELAVRKLRKLVTEIDPDLTIQGVAGSIEDAVSWLKDHAAPDLIFMDIELADGQSFEIFNQVEVKSHVIFTTSYDEYMMPAFRINSIDYLLKPILKDDLKRSLEKLHHLRPGNNSRQAANPSEPIDIKKLLGKLQDVCKPADHGYVHQFLAKQGQKMLSVEADAIMYFYDDGQSSCFRTRNGQQYQLHYNMDELACLLDPEQFYRISETMIVAQHGVEKVQTYPGSRLALILRPSFGNEVIVNAGQTANFRNWLSR</sequence>
<dbReference type="PANTHER" id="PTHR37299">
    <property type="entry name" value="TRANSCRIPTIONAL REGULATOR-RELATED"/>
    <property type="match status" value="1"/>
</dbReference>
<dbReference type="Gene3D" id="2.40.50.1020">
    <property type="entry name" value="LytTr DNA-binding domain"/>
    <property type="match status" value="1"/>
</dbReference>
<dbReference type="GO" id="GO:0003677">
    <property type="term" value="F:DNA binding"/>
    <property type="evidence" value="ECO:0007669"/>
    <property type="project" value="InterPro"/>
</dbReference>
<dbReference type="InterPro" id="IPR011006">
    <property type="entry name" value="CheY-like_superfamily"/>
</dbReference>
<dbReference type="FunFam" id="3.40.50.2300:FF:000361">
    <property type="entry name" value="Two-component system response regulator"/>
    <property type="match status" value="1"/>
</dbReference>
<evidence type="ECO:0000313" key="3">
    <source>
        <dbReference type="EMBL" id="KAA6439853.1"/>
    </source>
</evidence>
<comment type="caution">
    <text evidence="3">The sequence shown here is derived from an EMBL/GenBank/DDBJ whole genome shotgun (WGS) entry which is preliminary data.</text>
</comment>
<dbReference type="Proteomes" id="UP000323994">
    <property type="component" value="Unassembled WGS sequence"/>
</dbReference>
<dbReference type="SMART" id="SM00448">
    <property type="entry name" value="REC"/>
    <property type="match status" value="1"/>
</dbReference>
<dbReference type="RefSeq" id="WP_139012001.1">
    <property type="nucleotide sequence ID" value="NZ_VBSN01000030.1"/>
</dbReference>
<dbReference type="AlphaFoldDB" id="A0A5M8QZM9"/>
<dbReference type="GO" id="GO:0000156">
    <property type="term" value="F:phosphorelay response regulator activity"/>
    <property type="evidence" value="ECO:0007669"/>
    <property type="project" value="InterPro"/>
</dbReference>
<name>A0A5M8QZM9_9BACT</name>